<dbReference type="EMBL" id="JABANP010000252">
    <property type="protein sequence ID" value="KAF4685704.1"/>
    <property type="molecule type" value="Genomic_DNA"/>
</dbReference>
<evidence type="ECO:0000313" key="7">
    <source>
        <dbReference type="EMBL" id="KAF4685704.1"/>
    </source>
</evidence>
<keyword evidence="2 6" id="KW-0812">Transmembrane</keyword>
<feature type="transmembrane region" description="Helical" evidence="6">
    <location>
        <begin position="739"/>
        <end position="759"/>
    </location>
</feature>
<gene>
    <name evidence="7" type="ORF">FOZ60_006225</name>
</gene>
<keyword evidence="3 6" id="KW-1133">Transmembrane helix</keyword>
<feature type="transmembrane region" description="Helical" evidence="6">
    <location>
        <begin position="509"/>
        <end position="530"/>
    </location>
</feature>
<accession>A0A7J6NP99</accession>
<dbReference type="Proteomes" id="UP000541610">
    <property type="component" value="Unassembled WGS sequence"/>
</dbReference>
<feature type="transmembrane region" description="Helical" evidence="6">
    <location>
        <begin position="64"/>
        <end position="83"/>
    </location>
</feature>
<evidence type="ECO:0000256" key="6">
    <source>
        <dbReference type="SAM" id="Phobius"/>
    </source>
</evidence>
<comment type="subcellular location">
    <subcellularLocation>
        <location evidence="1">Membrane</location>
        <topology evidence="1">Multi-pass membrane protein</topology>
    </subcellularLocation>
</comment>
<sequence>MEALGHAHTTIPRNPQVAYYMLHCIPLALFSLSGVVIFLCVEVLPIPESLIPQDKTSKKMMSNVQSLGGILLLFYVWSSSAATEERSGLVLTRALKASVSYRVEIERTLKLARVLITTPAGFDIDDADVKVKFSSGVLSISLSPSIEELVIDFGRGALVEDWSKPPLATAILTCASCGAELVDVGSLQVCAVPSVVWQLGSEIKACEECGPLLAECERDDCHHTGMRQSVTETEIWTRLQGRLFVSETTVMLHESHLLLSACSCCGKSTIPSTREAATSIGLCADSISDFDDDGGSYVVIPKLCLEEPIRGYSRASLASQMLPEPMIWFVLEVADETLGPMVVLSRDLVVLDCLGVATRAAKIMLRDDRPKDKGKLVQVSLEPAEAVALRGKPGCRAKHSSSRVHGDWKKNNRDSHTVFRQFWLRTMAADRRVTFVINGSTIASPSSPSSSPSPPPPPSNEEGLLSTGPVEPGARVDPPRRPRPVRKKEPSCWRAVPPITGYRRIIIDILNGLVFLFSIIMFYAAMGSLAHMDVEDLKIDPFMYLAVLASLVSLFVSVLGCQTPRRRKPLRLTLYITFMVATAVCFLASAIEISQFRAVVQDVANHDVNYYDHHTDAAAHDYLDRYQQGFMSLWELGECVGGGCRTSNCSEEPLEFQPVSCPMDTNLQKYLEGLFVTADEELTDELVLECRQWLIAQGQEPIRPPDADPVADPYGNVNSWCRVRNTVAESPLGSITACIWLAGLLAILQVLALTAVVVVELTDRMRLVDLLNKGARQVRLRVNKQTQEAAELV</sequence>
<protein>
    <submittedName>
        <fullName evidence="7">Uncharacterized protein</fullName>
    </submittedName>
</protein>
<dbReference type="OrthoDB" id="10419436at2759"/>
<keyword evidence="4 6" id="KW-0472">Membrane</keyword>
<feature type="transmembrane region" description="Helical" evidence="6">
    <location>
        <begin position="572"/>
        <end position="591"/>
    </location>
</feature>
<feature type="transmembrane region" description="Helical" evidence="6">
    <location>
        <begin position="20"/>
        <end position="44"/>
    </location>
</feature>
<evidence type="ECO:0000256" key="4">
    <source>
        <dbReference type="ARBA" id="ARBA00023136"/>
    </source>
</evidence>
<dbReference type="AlphaFoldDB" id="A0A7J6NP99"/>
<dbReference type="InterPro" id="IPR018499">
    <property type="entry name" value="Tetraspanin/Peripherin"/>
</dbReference>
<evidence type="ECO:0000256" key="3">
    <source>
        <dbReference type="ARBA" id="ARBA00022989"/>
    </source>
</evidence>
<evidence type="ECO:0000256" key="1">
    <source>
        <dbReference type="ARBA" id="ARBA00004141"/>
    </source>
</evidence>
<comment type="caution">
    <text evidence="7">The sequence shown here is derived from an EMBL/GenBank/DDBJ whole genome shotgun (WGS) entry which is preliminary data.</text>
</comment>
<evidence type="ECO:0000313" key="8">
    <source>
        <dbReference type="Proteomes" id="UP000541610"/>
    </source>
</evidence>
<name>A0A7J6NP99_PEROL</name>
<evidence type="ECO:0000256" key="2">
    <source>
        <dbReference type="ARBA" id="ARBA00022692"/>
    </source>
</evidence>
<feature type="transmembrane region" description="Helical" evidence="6">
    <location>
        <begin position="542"/>
        <end position="560"/>
    </location>
</feature>
<proteinExistence type="predicted"/>
<evidence type="ECO:0000256" key="5">
    <source>
        <dbReference type="SAM" id="MobiDB-lite"/>
    </source>
</evidence>
<organism evidence="7 8">
    <name type="scientific">Perkinsus olseni</name>
    <name type="common">Perkinsus atlanticus</name>
    <dbReference type="NCBI Taxonomy" id="32597"/>
    <lineage>
        <taxon>Eukaryota</taxon>
        <taxon>Sar</taxon>
        <taxon>Alveolata</taxon>
        <taxon>Perkinsozoa</taxon>
        <taxon>Perkinsea</taxon>
        <taxon>Perkinsida</taxon>
        <taxon>Perkinsidae</taxon>
        <taxon>Perkinsus</taxon>
    </lineage>
</organism>
<reference evidence="7 8" key="1">
    <citation type="submission" date="2020-04" db="EMBL/GenBank/DDBJ databases">
        <title>Perkinsus olseni comparative genomics.</title>
        <authorList>
            <person name="Bogema D.R."/>
        </authorList>
    </citation>
    <scope>NUCLEOTIDE SEQUENCE [LARGE SCALE GENOMIC DNA]</scope>
    <source>
        <strain evidence="7">00978-12</strain>
    </source>
</reference>
<feature type="region of interest" description="Disordered" evidence="5">
    <location>
        <begin position="441"/>
        <end position="490"/>
    </location>
</feature>
<dbReference type="Pfam" id="PF00335">
    <property type="entry name" value="Tetraspanin"/>
    <property type="match status" value="1"/>
</dbReference>
<dbReference type="GO" id="GO:0016020">
    <property type="term" value="C:membrane"/>
    <property type="evidence" value="ECO:0007669"/>
    <property type="project" value="UniProtKB-SubCell"/>
</dbReference>